<evidence type="ECO:0000313" key="2">
    <source>
        <dbReference type="EMBL" id="MDT8330196.1"/>
    </source>
</evidence>
<reference evidence="2 3" key="1">
    <citation type="journal article" date="2019" name="Microb. Pathog.">
        <title>Comparison of VITEK 2, MALDI-TOF MS, 16S rRNA gene sequencing, and whole-genome sequencing for identification of Roseomonas mucosa.</title>
        <authorList>
            <person name="Rudolph W.W."/>
            <person name="Gunzer F."/>
            <person name="Trauth M."/>
            <person name="Bunk B."/>
            <person name="Bigge R."/>
            <person name="Schrottner P."/>
        </authorList>
    </citation>
    <scope>NUCLEOTIDE SEQUENCE [LARGE SCALE GENOMIC DNA]</scope>
    <source>
        <strain evidence="2 3">DSM 103800</strain>
    </source>
</reference>
<organism evidence="2 3">
    <name type="scientific">Roseomonas gilardii</name>
    <dbReference type="NCBI Taxonomy" id="257708"/>
    <lineage>
        <taxon>Bacteria</taxon>
        <taxon>Pseudomonadati</taxon>
        <taxon>Pseudomonadota</taxon>
        <taxon>Alphaproteobacteria</taxon>
        <taxon>Acetobacterales</taxon>
        <taxon>Roseomonadaceae</taxon>
        <taxon>Roseomonas</taxon>
    </lineage>
</organism>
<feature type="compositionally biased region" description="Basic and acidic residues" evidence="1">
    <location>
        <begin position="128"/>
        <end position="140"/>
    </location>
</feature>
<name>A0ABU3MBG5_9PROT</name>
<evidence type="ECO:0008006" key="4">
    <source>
        <dbReference type="Google" id="ProtNLM"/>
    </source>
</evidence>
<proteinExistence type="predicted"/>
<accession>A0ABU3MBG5</accession>
<evidence type="ECO:0000313" key="3">
    <source>
        <dbReference type="Proteomes" id="UP001258945"/>
    </source>
</evidence>
<feature type="region of interest" description="Disordered" evidence="1">
    <location>
        <begin position="119"/>
        <end position="144"/>
    </location>
</feature>
<dbReference type="EMBL" id="JAVVDO010000004">
    <property type="protein sequence ID" value="MDT8330196.1"/>
    <property type="molecule type" value="Genomic_DNA"/>
</dbReference>
<sequence>MAEEEVAPLRVCSKCGMAFPGTTDFFYATGGGRPGLMAKCKTCIRTASKQHREENREEIAEKSRERGLRYRASPEVRARIRSCEIARKEADPEKWRTSQRARDAKRYLRHRDRVKALSMARAKKRRRDFPAEVSARDESRRKSRLQTDPCFRARYRLRQNVHMAMKRALSGRKGGRTMLSLCGYTIDDLRQHLERQFVRGMSWENMGSGWHIDHIVPLSSFSFSSVTCPEFRAAWALSNLRPLWATENMSKGARRTHLL</sequence>
<dbReference type="RefSeq" id="WP_314280392.1">
    <property type="nucleotide sequence ID" value="NZ_JAVVDO010000004.1"/>
</dbReference>
<keyword evidence="3" id="KW-1185">Reference proteome</keyword>
<protein>
    <recommendedName>
        <fullName evidence="4">HNH endonuclease</fullName>
    </recommendedName>
</protein>
<evidence type="ECO:0000256" key="1">
    <source>
        <dbReference type="SAM" id="MobiDB-lite"/>
    </source>
</evidence>
<comment type="caution">
    <text evidence="2">The sequence shown here is derived from an EMBL/GenBank/DDBJ whole genome shotgun (WGS) entry which is preliminary data.</text>
</comment>
<dbReference type="Proteomes" id="UP001258945">
    <property type="component" value="Unassembled WGS sequence"/>
</dbReference>
<gene>
    <name evidence="2" type="ORF">RQ831_03960</name>
</gene>